<name>A0ABQ4JPS6_SALAC</name>
<evidence type="ECO:0000313" key="2">
    <source>
        <dbReference type="EMBL" id="GIM83973.1"/>
    </source>
</evidence>
<organism evidence="2 3">
    <name type="scientific">Salinispora arenicola</name>
    <dbReference type="NCBI Taxonomy" id="168697"/>
    <lineage>
        <taxon>Bacteria</taxon>
        <taxon>Bacillati</taxon>
        <taxon>Actinomycetota</taxon>
        <taxon>Actinomycetes</taxon>
        <taxon>Micromonosporales</taxon>
        <taxon>Micromonosporaceae</taxon>
        <taxon>Salinispora</taxon>
    </lineage>
</organism>
<dbReference type="EMBL" id="BOQM01000009">
    <property type="protein sequence ID" value="GIM83973.1"/>
    <property type="molecule type" value="Genomic_DNA"/>
</dbReference>
<accession>A0ABQ4JPS6</accession>
<evidence type="ECO:0000313" key="3">
    <source>
        <dbReference type="Proteomes" id="UP000677457"/>
    </source>
</evidence>
<feature type="compositionally biased region" description="Polar residues" evidence="1">
    <location>
        <begin position="99"/>
        <end position="109"/>
    </location>
</feature>
<keyword evidence="3" id="KW-1185">Reference proteome</keyword>
<protein>
    <submittedName>
        <fullName evidence="2">Uncharacterized protein</fullName>
    </submittedName>
</protein>
<evidence type="ECO:0000256" key="1">
    <source>
        <dbReference type="SAM" id="MobiDB-lite"/>
    </source>
</evidence>
<gene>
    <name evidence="2" type="ORF">Sar04_14930</name>
</gene>
<proteinExistence type="predicted"/>
<sequence>MSPRWQGPNNPDGLLHVRESDSVGVSTVMALTVRGCGGLAMPGVAVADTPKGFPSTAATIRSGNVGEEAWVRGGKRLHDEPLPNTEPPRVNGDPAANKACNNPRRSPSLTVGGEHLGCRRQRRTVRDRA</sequence>
<comment type="caution">
    <text evidence="2">The sequence shown here is derived from an EMBL/GenBank/DDBJ whole genome shotgun (WGS) entry which is preliminary data.</text>
</comment>
<feature type="region of interest" description="Disordered" evidence="1">
    <location>
        <begin position="74"/>
        <end position="129"/>
    </location>
</feature>
<dbReference type="Proteomes" id="UP000677457">
    <property type="component" value="Unassembled WGS sequence"/>
</dbReference>
<reference evidence="2 3" key="1">
    <citation type="submission" date="2021-03" db="EMBL/GenBank/DDBJ databases">
        <title>Whole genome shotgun sequence of Salinispora arenicola NBRC 105043.</title>
        <authorList>
            <person name="Komaki H."/>
            <person name="Tamura T."/>
        </authorList>
    </citation>
    <scope>NUCLEOTIDE SEQUENCE [LARGE SCALE GENOMIC DNA]</scope>
    <source>
        <strain evidence="2 3">NBRC 105043</strain>
    </source>
</reference>